<dbReference type="Proteomes" id="UP000008206">
    <property type="component" value="Chromosome"/>
</dbReference>
<feature type="signal peptide" evidence="2">
    <location>
        <begin position="1"/>
        <end position="35"/>
    </location>
</feature>
<dbReference type="KEGG" id="cyj:Cyan7822_2089"/>
<feature type="compositionally biased region" description="Low complexity" evidence="1">
    <location>
        <begin position="157"/>
        <end position="189"/>
    </location>
</feature>
<keyword evidence="4" id="KW-1185">Reference proteome</keyword>
<evidence type="ECO:0000256" key="1">
    <source>
        <dbReference type="SAM" id="MobiDB-lite"/>
    </source>
</evidence>
<dbReference type="InterPro" id="IPR026374">
    <property type="entry name" value="Cyano_PEP"/>
</dbReference>
<gene>
    <name evidence="3" type="ordered locus">Cyan7822_2089</name>
</gene>
<protein>
    <recommendedName>
        <fullName evidence="5">PEP-CTERM protein-sorting domain-containing protein</fullName>
    </recommendedName>
</protein>
<evidence type="ECO:0000256" key="2">
    <source>
        <dbReference type="SAM" id="SignalP"/>
    </source>
</evidence>
<name>E0UCJ8_GLOV7</name>
<organism evidence="3 4">
    <name type="scientific">Gloeothece verrucosa (strain PCC 7822)</name>
    <name type="common">Cyanothece sp. (strain PCC 7822)</name>
    <dbReference type="NCBI Taxonomy" id="497965"/>
    <lineage>
        <taxon>Bacteria</taxon>
        <taxon>Bacillati</taxon>
        <taxon>Cyanobacteriota</taxon>
        <taxon>Cyanophyceae</taxon>
        <taxon>Oscillatoriophycideae</taxon>
        <taxon>Chroococcales</taxon>
        <taxon>Aphanothecaceae</taxon>
        <taxon>Gloeothece</taxon>
        <taxon>Gloeothece verrucosa</taxon>
    </lineage>
</organism>
<dbReference type="HOGENOM" id="CLU_979042_0_0_3"/>
<feature type="chain" id="PRO_5003141209" description="PEP-CTERM protein-sorting domain-containing protein" evidence="2">
    <location>
        <begin position="36"/>
        <end position="284"/>
    </location>
</feature>
<dbReference type="NCBIfam" id="TIGR04155">
    <property type="entry name" value="cyano_PEP"/>
    <property type="match status" value="1"/>
</dbReference>
<accession>E0UCJ8</accession>
<keyword evidence="2" id="KW-0732">Signal</keyword>
<proteinExistence type="predicted"/>
<reference evidence="4" key="1">
    <citation type="journal article" date="2011" name="MBio">
        <title>Novel metabolic attributes of the genus Cyanothece, comprising a group of unicellular nitrogen-fixing Cyanobacteria.</title>
        <authorList>
            <person name="Bandyopadhyay A."/>
            <person name="Elvitigala T."/>
            <person name="Welsh E."/>
            <person name="Stockel J."/>
            <person name="Liberton M."/>
            <person name="Min H."/>
            <person name="Sherman L.A."/>
            <person name="Pakrasi H.B."/>
        </authorList>
    </citation>
    <scope>NUCLEOTIDE SEQUENCE [LARGE SCALE GENOMIC DNA]</scope>
    <source>
        <strain evidence="4">PCC 7822</strain>
    </source>
</reference>
<evidence type="ECO:0008006" key="5">
    <source>
        <dbReference type="Google" id="ProtNLM"/>
    </source>
</evidence>
<evidence type="ECO:0000313" key="3">
    <source>
        <dbReference type="EMBL" id="ADN14069.1"/>
    </source>
</evidence>
<feature type="region of interest" description="Disordered" evidence="1">
    <location>
        <begin position="157"/>
        <end position="197"/>
    </location>
</feature>
<sequence>MIMNSFFASRFWGSIGIASALALTWLPLMPKAAQAATYTFTAGNMDAYNTSDGLEPSNPSPGAVAFINNLYSSSNISCTNNPLCQIRNFDQPGADRQFIHTFSFSNLIGNITGANLEIRVRASAGGSQNDAIHLLFIDSLGNLDPVRWGSYFGSGNGTPSSSGTISTIDPSPPSNSTNRTSSNQTSTSTVPGLLNTSWTASPTPVDQTFYLDLSSLSPLALPNTTGNLIATLNTKGFLDVYVQDDTEVDYIKLTVETVPEPFTILGAGVALGFGSLFKRQKAKK</sequence>
<evidence type="ECO:0000313" key="4">
    <source>
        <dbReference type="Proteomes" id="UP000008206"/>
    </source>
</evidence>
<dbReference type="EMBL" id="CP002198">
    <property type="protein sequence ID" value="ADN14069.1"/>
    <property type="molecule type" value="Genomic_DNA"/>
</dbReference>
<dbReference type="AlphaFoldDB" id="E0UCJ8"/>